<keyword evidence="10" id="KW-0479">Metal-binding</keyword>
<evidence type="ECO:0000256" key="4">
    <source>
        <dbReference type="ARBA" id="ARBA00008704"/>
    </source>
</evidence>
<comment type="subcellular location">
    <subcellularLocation>
        <location evidence="2">Peroxisome membrane</location>
        <topology evidence="2">Multi-pass membrane protein</topology>
    </subcellularLocation>
</comment>
<feature type="compositionally biased region" description="Basic residues" evidence="19">
    <location>
        <begin position="309"/>
        <end position="320"/>
    </location>
</feature>
<keyword evidence="15" id="KW-1133">Transmembrane helix</keyword>
<dbReference type="InterPro" id="IPR013083">
    <property type="entry name" value="Znf_RING/FYVE/PHD"/>
</dbReference>
<evidence type="ECO:0000256" key="18">
    <source>
        <dbReference type="PROSITE-ProRule" id="PRU00175"/>
    </source>
</evidence>
<keyword evidence="16" id="KW-0472">Membrane</keyword>
<accession>A0A2R5G4R4</accession>
<comment type="caution">
    <text evidence="21">The sequence shown here is derived from an EMBL/GenBank/DDBJ whole genome shotgun (WGS) entry which is preliminary data.</text>
</comment>
<dbReference type="EC" id="2.3.2.27" evidence="5"/>
<feature type="region of interest" description="Disordered" evidence="19">
    <location>
        <begin position="1"/>
        <end position="23"/>
    </location>
</feature>
<keyword evidence="8" id="KW-0808">Transferase</keyword>
<dbReference type="InterPro" id="IPR001841">
    <property type="entry name" value="Znf_RING"/>
</dbReference>
<feature type="compositionally biased region" description="Low complexity" evidence="19">
    <location>
        <begin position="173"/>
        <end position="189"/>
    </location>
</feature>
<evidence type="ECO:0000256" key="3">
    <source>
        <dbReference type="ARBA" id="ARBA00004906"/>
    </source>
</evidence>
<evidence type="ECO:0000256" key="13">
    <source>
        <dbReference type="ARBA" id="ARBA00022833"/>
    </source>
</evidence>
<keyword evidence="14" id="KW-0653">Protein transport</keyword>
<dbReference type="InterPro" id="IPR006845">
    <property type="entry name" value="Pex_N"/>
</dbReference>
<evidence type="ECO:0000256" key="15">
    <source>
        <dbReference type="ARBA" id="ARBA00022989"/>
    </source>
</evidence>
<dbReference type="PANTHER" id="PTHR23350">
    <property type="entry name" value="PEROXISOME ASSEMBLY PROTEIN 10"/>
    <property type="match status" value="1"/>
</dbReference>
<dbReference type="GO" id="GO:0061630">
    <property type="term" value="F:ubiquitin protein ligase activity"/>
    <property type="evidence" value="ECO:0007669"/>
    <property type="project" value="UniProtKB-EC"/>
</dbReference>
<evidence type="ECO:0000256" key="10">
    <source>
        <dbReference type="ARBA" id="ARBA00022723"/>
    </source>
</evidence>
<keyword evidence="9" id="KW-0812">Transmembrane</keyword>
<dbReference type="Pfam" id="PF04757">
    <property type="entry name" value="Pex2_Pex12"/>
    <property type="match status" value="1"/>
</dbReference>
<reference evidence="21 22" key="1">
    <citation type="submission" date="2017-12" db="EMBL/GenBank/DDBJ databases">
        <title>Sequencing, de novo assembly and annotation of complete genome of a new Thraustochytrid species, strain FCC1311.</title>
        <authorList>
            <person name="Sedici K."/>
            <person name="Godart F."/>
            <person name="Aiese Cigliano R."/>
            <person name="Sanseverino W."/>
            <person name="Barakat M."/>
            <person name="Ortet P."/>
            <person name="Marechal E."/>
            <person name="Cagnac O."/>
            <person name="Amato A."/>
        </authorList>
    </citation>
    <scope>NUCLEOTIDE SEQUENCE [LARGE SCALE GENOMIC DNA]</scope>
</reference>
<feature type="domain" description="RING-type" evidence="20">
    <location>
        <begin position="417"/>
        <end position="455"/>
    </location>
</feature>
<dbReference type="PROSITE" id="PS50089">
    <property type="entry name" value="ZF_RING_2"/>
    <property type="match status" value="1"/>
</dbReference>
<comment type="catalytic activity">
    <reaction evidence="1">
        <text>S-ubiquitinyl-[E2 ubiquitin-conjugating enzyme]-L-cysteine + [acceptor protein]-L-lysine = [E2 ubiquitin-conjugating enzyme]-L-cysteine + N(6)-ubiquitinyl-[acceptor protein]-L-lysine.</text>
        <dbReference type="EC" id="2.3.2.27"/>
    </reaction>
</comment>
<keyword evidence="17" id="KW-0576">Peroxisome</keyword>
<dbReference type="GO" id="GO:0016558">
    <property type="term" value="P:protein import into peroxisome matrix"/>
    <property type="evidence" value="ECO:0007669"/>
    <property type="project" value="InterPro"/>
</dbReference>
<dbReference type="AlphaFoldDB" id="A0A2R5G4R4"/>
<evidence type="ECO:0000256" key="2">
    <source>
        <dbReference type="ARBA" id="ARBA00004585"/>
    </source>
</evidence>
<proteinExistence type="inferred from homology"/>
<feature type="region of interest" description="Disordered" evidence="19">
    <location>
        <begin position="167"/>
        <end position="189"/>
    </location>
</feature>
<organism evidence="21 22">
    <name type="scientific">Hondaea fermentalgiana</name>
    <dbReference type="NCBI Taxonomy" id="2315210"/>
    <lineage>
        <taxon>Eukaryota</taxon>
        <taxon>Sar</taxon>
        <taxon>Stramenopiles</taxon>
        <taxon>Bigyra</taxon>
        <taxon>Labyrinthulomycetes</taxon>
        <taxon>Thraustochytrida</taxon>
        <taxon>Thraustochytriidae</taxon>
        <taxon>Hondaea</taxon>
    </lineage>
</organism>
<keyword evidence="12" id="KW-0833">Ubl conjugation pathway</keyword>
<dbReference type="InParanoid" id="A0A2R5G4R4"/>
<evidence type="ECO:0000313" key="22">
    <source>
        <dbReference type="Proteomes" id="UP000241890"/>
    </source>
</evidence>
<evidence type="ECO:0000256" key="9">
    <source>
        <dbReference type="ARBA" id="ARBA00022692"/>
    </source>
</evidence>
<keyword evidence="11 18" id="KW-0863">Zinc-finger</keyword>
<evidence type="ECO:0000256" key="19">
    <source>
        <dbReference type="SAM" id="MobiDB-lite"/>
    </source>
</evidence>
<protein>
    <recommendedName>
        <fullName evidence="5">RING-type E3 ubiquitin transferase</fullName>
        <ecNumber evidence="5">2.3.2.27</ecNumber>
    </recommendedName>
</protein>
<evidence type="ECO:0000259" key="20">
    <source>
        <dbReference type="PROSITE" id="PS50089"/>
    </source>
</evidence>
<evidence type="ECO:0000256" key="16">
    <source>
        <dbReference type="ARBA" id="ARBA00023136"/>
    </source>
</evidence>
<dbReference type="InterPro" id="IPR025654">
    <property type="entry name" value="PEX2/10"/>
</dbReference>
<dbReference type="Proteomes" id="UP000241890">
    <property type="component" value="Unassembled WGS sequence"/>
</dbReference>
<evidence type="ECO:0000256" key="12">
    <source>
        <dbReference type="ARBA" id="ARBA00022786"/>
    </source>
</evidence>
<keyword evidence="6" id="KW-0813">Transport</keyword>
<feature type="compositionally biased region" description="Low complexity" evidence="19">
    <location>
        <begin position="1"/>
        <end position="14"/>
    </location>
</feature>
<evidence type="ECO:0000256" key="1">
    <source>
        <dbReference type="ARBA" id="ARBA00000900"/>
    </source>
</evidence>
<evidence type="ECO:0000313" key="21">
    <source>
        <dbReference type="EMBL" id="GBG25545.1"/>
    </source>
</evidence>
<dbReference type="EMBL" id="BEYU01000013">
    <property type="protein sequence ID" value="GBG25545.1"/>
    <property type="molecule type" value="Genomic_DNA"/>
</dbReference>
<keyword evidence="22" id="KW-1185">Reference proteome</keyword>
<dbReference type="GO" id="GO:0005778">
    <property type="term" value="C:peroxisomal membrane"/>
    <property type="evidence" value="ECO:0007669"/>
    <property type="project" value="UniProtKB-SubCell"/>
</dbReference>
<evidence type="ECO:0000256" key="17">
    <source>
        <dbReference type="ARBA" id="ARBA00023140"/>
    </source>
</evidence>
<comment type="similarity">
    <text evidence="4">Belongs to the pex2/pex10/pex12 family.</text>
</comment>
<evidence type="ECO:0000256" key="11">
    <source>
        <dbReference type="ARBA" id="ARBA00022771"/>
    </source>
</evidence>
<dbReference type="Gene3D" id="3.30.40.10">
    <property type="entry name" value="Zinc/RING finger domain, C3HC4 (zinc finger)"/>
    <property type="match status" value="1"/>
</dbReference>
<evidence type="ECO:0000256" key="5">
    <source>
        <dbReference type="ARBA" id="ARBA00012483"/>
    </source>
</evidence>
<feature type="compositionally biased region" description="Acidic residues" evidence="19">
    <location>
        <begin position="349"/>
        <end position="380"/>
    </location>
</feature>
<evidence type="ECO:0000256" key="8">
    <source>
        <dbReference type="ARBA" id="ARBA00022679"/>
    </source>
</evidence>
<dbReference type="PANTHER" id="PTHR23350:SF0">
    <property type="entry name" value="PEROXISOME BIOGENESIS FACTOR 10"/>
    <property type="match status" value="1"/>
</dbReference>
<dbReference type="OrthoDB" id="6270329at2759"/>
<gene>
    <name evidence="21" type="ORF">FCC1311_017642</name>
</gene>
<sequence>MASPMQQQQQQQQQLLPEAPWPPTFERAGQPDMVLAAQKDAYYRQKVREKFLGGFDVILQPYQSVAVMPEVKLLAELAYFALTTGRGRQTLGEEYCDVLPVVVQKQGGRREAWAAPGKLHKLALLIFGVIAPYLVKRIESGGWKSLAVLFQKPLTAAERAAEMRRRMLERARQQTQQSQSSSASRSGTQIDVDAPAESPLVTLKKKLVDFWTEHRESLLWILGWSEIFSKVHLAIFYLRGTYYEWSKRLAGYQHIFTRAPKSDRPSYRVLGWFLLAQLAIGAAPAIRGAIRSVLFAWGFLATKNGKKLRSSKKSRKGKSQRAKDFEATSVPSSDGKRGITSNDQSSGSDNDENDEDFDNDDEKYDDDDADEESSVLDADEIVPSLPTADAASQDLEDLDLVVLRDKNHERGMEHIKCGICLSPVENGACPPCGHMYCYEHISEAIAVKSECPLCRQACEPSDIMCVYFTL</sequence>
<evidence type="ECO:0000256" key="6">
    <source>
        <dbReference type="ARBA" id="ARBA00022448"/>
    </source>
</evidence>
<name>A0A2R5G4R4_9STRA</name>
<evidence type="ECO:0000256" key="14">
    <source>
        <dbReference type="ARBA" id="ARBA00022927"/>
    </source>
</evidence>
<evidence type="ECO:0000256" key="7">
    <source>
        <dbReference type="ARBA" id="ARBA00022593"/>
    </source>
</evidence>
<keyword evidence="7" id="KW-0962">Peroxisome biogenesis</keyword>
<feature type="region of interest" description="Disordered" evidence="19">
    <location>
        <begin position="309"/>
        <end position="389"/>
    </location>
</feature>
<keyword evidence="13" id="KW-0862">Zinc</keyword>
<dbReference type="SUPFAM" id="SSF57850">
    <property type="entry name" value="RING/U-box"/>
    <property type="match status" value="1"/>
</dbReference>
<comment type="pathway">
    <text evidence="3">Protein modification; protein ubiquitination.</text>
</comment>
<dbReference type="GO" id="GO:0008270">
    <property type="term" value="F:zinc ion binding"/>
    <property type="evidence" value="ECO:0007669"/>
    <property type="project" value="UniProtKB-KW"/>
</dbReference>